<protein>
    <submittedName>
        <fullName evidence="1">YidB family protein</fullName>
    </submittedName>
</protein>
<dbReference type="EMBL" id="JAMFTH010000004">
    <property type="protein sequence ID" value="MCP8900108.1"/>
    <property type="molecule type" value="Genomic_DNA"/>
</dbReference>
<dbReference type="Gene3D" id="1.10.10.690">
    <property type="entry name" value="YidB-like"/>
    <property type="match status" value="1"/>
</dbReference>
<reference evidence="1" key="2">
    <citation type="submission" date="2023-01" db="EMBL/GenBank/DDBJ databases">
        <title>Gilvimarinus xylanilyticus HB14 isolated from Caulerpa lentillifera aquaculture base in Hainan, China.</title>
        <authorList>
            <person name="Zhang Y.-J."/>
        </authorList>
    </citation>
    <scope>NUCLEOTIDE SEQUENCE</scope>
    <source>
        <strain evidence="1">HB14</strain>
    </source>
</reference>
<name>A0A9X2HXA4_9GAMM</name>
<reference evidence="1" key="1">
    <citation type="submission" date="2022-05" db="EMBL/GenBank/DDBJ databases">
        <authorList>
            <person name="Sun H.-N."/>
        </authorList>
    </citation>
    <scope>NUCLEOTIDE SEQUENCE</scope>
    <source>
        <strain evidence="1">HB14</strain>
    </source>
</reference>
<comment type="caution">
    <text evidence="1">The sequence shown here is derived from an EMBL/GenBank/DDBJ whole genome shotgun (WGS) entry which is preliminary data.</text>
</comment>
<dbReference type="InterPro" id="IPR027405">
    <property type="entry name" value="YidB-like"/>
</dbReference>
<dbReference type="InterPro" id="IPR045372">
    <property type="entry name" value="YidB"/>
</dbReference>
<keyword evidence="2" id="KW-1185">Reference proteome</keyword>
<sequence>MSLLKMAGEIFMSQLGGQAEGLNLDAVMKGLQQLLPTEGGDIDIAALVAKFTGSGGGLAAMASSWLGDGGNQSFSASDLLGLLGQDKVSQFADQVGVDTDTAASGLSDMIPQLIDKSSSGGDLLAGMTGDGAASLLNKFF</sequence>
<gene>
    <name evidence="1" type="ORF">M6D89_12435</name>
</gene>
<dbReference type="RefSeq" id="WP_253968404.1">
    <property type="nucleotide sequence ID" value="NZ_JAMFTH010000004.1"/>
</dbReference>
<evidence type="ECO:0000313" key="2">
    <source>
        <dbReference type="Proteomes" id="UP001139319"/>
    </source>
</evidence>
<dbReference type="AlphaFoldDB" id="A0A9X2HXA4"/>
<organism evidence="1 2">
    <name type="scientific">Gilvimarinus xylanilyticus</name>
    <dbReference type="NCBI Taxonomy" id="2944139"/>
    <lineage>
        <taxon>Bacteria</taxon>
        <taxon>Pseudomonadati</taxon>
        <taxon>Pseudomonadota</taxon>
        <taxon>Gammaproteobacteria</taxon>
        <taxon>Cellvibrionales</taxon>
        <taxon>Cellvibrionaceae</taxon>
        <taxon>Gilvimarinus</taxon>
    </lineage>
</organism>
<proteinExistence type="predicted"/>
<evidence type="ECO:0000313" key="1">
    <source>
        <dbReference type="EMBL" id="MCP8900108.1"/>
    </source>
</evidence>
<dbReference type="Proteomes" id="UP001139319">
    <property type="component" value="Unassembled WGS sequence"/>
</dbReference>
<dbReference type="SUPFAM" id="SSF140804">
    <property type="entry name" value="YidB-like"/>
    <property type="match status" value="1"/>
</dbReference>
<dbReference type="Pfam" id="PF20159">
    <property type="entry name" value="YidB"/>
    <property type="match status" value="1"/>
</dbReference>
<accession>A0A9X2HXA4</accession>